<comment type="similarity">
    <text evidence="2">Belongs to the Mediator complex subunit 17 family.</text>
</comment>
<keyword evidence="7" id="KW-1185">Reference proteome</keyword>
<dbReference type="GO" id="GO:0006357">
    <property type="term" value="P:regulation of transcription by RNA polymerase II"/>
    <property type="evidence" value="ECO:0007669"/>
    <property type="project" value="InterPro"/>
</dbReference>
<keyword evidence="3" id="KW-0805">Transcription regulation</keyword>
<evidence type="ECO:0000256" key="4">
    <source>
        <dbReference type="ARBA" id="ARBA00023163"/>
    </source>
</evidence>
<proteinExistence type="inferred from homology"/>
<dbReference type="PANTHER" id="PTHR13114:SF7">
    <property type="entry name" value="MEDIATOR OF RNA POLYMERASE II TRANSCRIPTION SUBUNIT 17"/>
    <property type="match status" value="1"/>
</dbReference>
<dbReference type="GO" id="GO:0016592">
    <property type="term" value="C:mediator complex"/>
    <property type="evidence" value="ECO:0007669"/>
    <property type="project" value="InterPro"/>
</dbReference>
<dbReference type="Proteomes" id="UP000326759">
    <property type="component" value="Unassembled WGS sequence"/>
</dbReference>
<evidence type="ECO:0000256" key="2">
    <source>
        <dbReference type="ARBA" id="ARBA00005635"/>
    </source>
</evidence>
<evidence type="ECO:0000256" key="1">
    <source>
        <dbReference type="ARBA" id="ARBA00004123"/>
    </source>
</evidence>
<sequence length="571" mass="62980">MTEVCVLHDLLQIVKEKRYMVLDAVQGVHPEPKQYLQFLALKKSLNNAANILLNGADRLRSAQTDVTRGRQNSDFHIELLRLRQNWRLKKVGNIILGDLSYRTAGSSFKHTGIFEVTKADEGQAGPNALSVPGNMSPMSPIQQNRPTSSLKVTVPAELEGSAYIFVCIRKDEENICNTRVQGLPFVARDGHWQQKLECAQNVLFCKELFSQLAREAVSLQPPIPHLVVGNQITSTIFPGIHLLIALCHSDTDGQKKKIGPGSISTGSGTSITGAVGGASGGTTIGLSKTNHDEVLEHSLHQLLHRTFLSSANQPLPQPVYGPVGVPKKRRIAGPEGVDRNQLLQATKSETILEQIIRQAQHNFLRLRTMYVIDQLALELKDPLIISHWNLFNSPTQSCVRINIVTQGYDSVLRTTLVIQVFEKTLKCICCDGKVMTLSFEPQELRNLLFCQISQHNVASVQCFARYMGWTVLTSENSLGVGSVEPLGNSSAVVLASPTGNKTLAVRSSPTKGVTVFVSSSPRNDFYPSAVVNDRRWENLGGAWHEVRLERMEGRNFLNKIELLMASLTAQA</sequence>
<dbReference type="OrthoDB" id="10058398at2759"/>
<organism evidence="6 7">
    <name type="scientific">Armadillidium nasatum</name>
    <dbReference type="NCBI Taxonomy" id="96803"/>
    <lineage>
        <taxon>Eukaryota</taxon>
        <taxon>Metazoa</taxon>
        <taxon>Ecdysozoa</taxon>
        <taxon>Arthropoda</taxon>
        <taxon>Crustacea</taxon>
        <taxon>Multicrustacea</taxon>
        <taxon>Malacostraca</taxon>
        <taxon>Eumalacostraca</taxon>
        <taxon>Peracarida</taxon>
        <taxon>Isopoda</taxon>
        <taxon>Oniscidea</taxon>
        <taxon>Crinocheta</taxon>
        <taxon>Armadillidiidae</taxon>
        <taxon>Armadillidium</taxon>
    </lineage>
</organism>
<evidence type="ECO:0000313" key="6">
    <source>
        <dbReference type="EMBL" id="KAB7502690.1"/>
    </source>
</evidence>
<evidence type="ECO:0000256" key="3">
    <source>
        <dbReference type="ARBA" id="ARBA00023015"/>
    </source>
</evidence>
<comment type="caution">
    <text evidence="6">The sequence shown here is derived from an EMBL/GenBank/DDBJ whole genome shotgun (WGS) entry which is preliminary data.</text>
</comment>
<dbReference type="AlphaFoldDB" id="A0A5N5TCP4"/>
<dbReference type="InterPro" id="IPR019313">
    <property type="entry name" value="Mediator_Med17"/>
</dbReference>
<reference evidence="6 7" key="1">
    <citation type="journal article" date="2019" name="PLoS Biol.">
        <title>Sex chromosomes control vertical transmission of feminizing Wolbachia symbionts in an isopod.</title>
        <authorList>
            <person name="Becking T."/>
            <person name="Chebbi M.A."/>
            <person name="Giraud I."/>
            <person name="Moumen B."/>
            <person name="Laverre T."/>
            <person name="Caubet Y."/>
            <person name="Peccoud J."/>
            <person name="Gilbert C."/>
            <person name="Cordaux R."/>
        </authorList>
    </citation>
    <scope>NUCLEOTIDE SEQUENCE [LARGE SCALE GENOMIC DNA]</scope>
    <source>
        <strain evidence="6">ANa2</strain>
        <tissue evidence="6">Whole body excluding digestive tract and cuticle</tissue>
    </source>
</reference>
<dbReference type="EMBL" id="SEYY01006960">
    <property type="protein sequence ID" value="KAB7502690.1"/>
    <property type="molecule type" value="Genomic_DNA"/>
</dbReference>
<dbReference type="GO" id="GO:0003712">
    <property type="term" value="F:transcription coregulator activity"/>
    <property type="evidence" value="ECO:0007669"/>
    <property type="project" value="InterPro"/>
</dbReference>
<keyword evidence="4" id="KW-0804">Transcription</keyword>
<keyword evidence="5" id="KW-0539">Nucleus</keyword>
<dbReference type="GO" id="GO:0070847">
    <property type="term" value="C:core mediator complex"/>
    <property type="evidence" value="ECO:0007669"/>
    <property type="project" value="TreeGrafter"/>
</dbReference>
<protein>
    <submittedName>
        <fullName evidence="6">Mediator of RNA polymerase II transcription subunit 17</fullName>
    </submittedName>
</protein>
<comment type="subcellular location">
    <subcellularLocation>
        <location evidence="1">Nucleus</location>
    </subcellularLocation>
</comment>
<name>A0A5N5TCP4_9CRUS</name>
<accession>A0A5N5TCP4</accession>
<dbReference type="PANTHER" id="PTHR13114">
    <property type="entry name" value="MEDIATOR OF RNA POLYMERASE II TRANSCRIPTION SUBUNIT 17"/>
    <property type="match status" value="1"/>
</dbReference>
<gene>
    <name evidence="6" type="primary">MED17</name>
    <name evidence="6" type="ORF">Anas_12403</name>
</gene>
<evidence type="ECO:0000256" key="5">
    <source>
        <dbReference type="ARBA" id="ARBA00023242"/>
    </source>
</evidence>
<evidence type="ECO:0000313" key="7">
    <source>
        <dbReference type="Proteomes" id="UP000326759"/>
    </source>
</evidence>